<evidence type="ECO:0000256" key="10">
    <source>
        <dbReference type="SAM" id="SignalP"/>
    </source>
</evidence>
<sequence>MNLRFAVAIIIAVSLSACATTQTSKDNSVLNNLLVVTPQAPDSRYQLEIAKLNEILTSQMELEDKSYAELLYRRGSLYDALGLTTLARIDMNHAIEYNPRLTGAYYHLAIQYTAIGEFAYAYELYDAVLELEPEHEYARLSRGINAYYDGSIKYAIDDLHGHMQLQPGDPYRTLWLYLAEVEHDAEAARLALAQRRVQHGNEAWGWKLIDLLLGVVSEQTFLTKLAVQDLAEDETLVERMCETYFYLGKQKQLEGDFKAAAVYFRMAMNTNVHLFVEHRFANVELERTEQALARESDTN</sequence>
<dbReference type="GO" id="GO:0005886">
    <property type="term" value="C:plasma membrane"/>
    <property type="evidence" value="ECO:0007669"/>
    <property type="project" value="UniProtKB-SubCell"/>
</dbReference>
<keyword evidence="7 11" id="KW-0449">Lipoprotein</keyword>
<dbReference type="PIRSF" id="PIRSF004654">
    <property type="entry name" value="NlpI"/>
    <property type="match status" value="1"/>
</dbReference>
<feature type="signal peptide" evidence="10">
    <location>
        <begin position="1"/>
        <end position="19"/>
    </location>
</feature>
<evidence type="ECO:0000256" key="5">
    <source>
        <dbReference type="ARBA" id="ARBA00023136"/>
    </source>
</evidence>
<evidence type="ECO:0000256" key="7">
    <source>
        <dbReference type="ARBA" id="ARBA00023288"/>
    </source>
</evidence>
<dbReference type="OrthoDB" id="509324at2"/>
<keyword evidence="2 10" id="KW-0732">Signal</keyword>
<keyword evidence="4 9" id="KW-0802">TPR repeat</keyword>
<evidence type="ECO:0000256" key="9">
    <source>
        <dbReference type="PROSITE-ProRule" id="PRU00339"/>
    </source>
</evidence>
<organism evidence="11 12">
    <name type="scientific">Pseudidiomarina woesei</name>
    <dbReference type="NCBI Taxonomy" id="1381080"/>
    <lineage>
        <taxon>Bacteria</taxon>
        <taxon>Pseudomonadati</taxon>
        <taxon>Pseudomonadota</taxon>
        <taxon>Gammaproteobacteria</taxon>
        <taxon>Alteromonadales</taxon>
        <taxon>Idiomarinaceae</taxon>
        <taxon>Pseudidiomarina</taxon>
    </lineage>
</organism>
<keyword evidence="12" id="KW-1185">Reference proteome</keyword>
<evidence type="ECO:0000313" key="12">
    <source>
        <dbReference type="Proteomes" id="UP000182598"/>
    </source>
</evidence>
<dbReference type="RefSeq" id="WP_055438269.1">
    <property type="nucleotide sequence ID" value="NZ_CYHB01000001.1"/>
</dbReference>
<dbReference type="PROSITE" id="PS50005">
    <property type="entry name" value="TPR"/>
    <property type="match status" value="1"/>
</dbReference>
<protein>
    <recommendedName>
        <fullName evidence="8">Lipoprotein NlpI</fullName>
    </recommendedName>
</protein>
<dbReference type="SMART" id="SM00028">
    <property type="entry name" value="TPR"/>
    <property type="match status" value="3"/>
</dbReference>
<dbReference type="NCBIfam" id="NF008391">
    <property type="entry name" value="PRK11189.1"/>
    <property type="match status" value="1"/>
</dbReference>
<dbReference type="PROSITE" id="PS51257">
    <property type="entry name" value="PROKAR_LIPOPROTEIN"/>
    <property type="match status" value="1"/>
</dbReference>
<accession>A0A0K6GXH6</accession>
<keyword evidence="6" id="KW-0564">Palmitate</keyword>
<keyword evidence="3" id="KW-0677">Repeat</keyword>
<dbReference type="AlphaFoldDB" id="A0A0K6GXH6"/>
<evidence type="ECO:0000256" key="4">
    <source>
        <dbReference type="ARBA" id="ARBA00022803"/>
    </source>
</evidence>
<dbReference type="InterPro" id="IPR023605">
    <property type="entry name" value="Lipoprotein_NlpI"/>
</dbReference>
<evidence type="ECO:0000256" key="8">
    <source>
        <dbReference type="PIRNR" id="PIRNR004654"/>
    </source>
</evidence>
<feature type="repeat" description="TPR" evidence="9">
    <location>
        <begin position="102"/>
        <end position="135"/>
    </location>
</feature>
<dbReference type="PANTHER" id="PTHR44858:SF1">
    <property type="entry name" value="UDP-N-ACETYLGLUCOSAMINE--PEPTIDE N-ACETYLGLUCOSAMINYLTRANSFERASE SPINDLY-RELATED"/>
    <property type="match status" value="1"/>
</dbReference>
<comment type="function">
    <text evidence="8">May be involved in cell division.</text>
</comment>
<dbReference type="SUPFAM" id="SSF48452">
    <property type="entry name" value="TPR-like"/>
    <property type="match status" value="1"/>
</dbReference>
<comment type="subunit">
    <text evidence="8">Homodimer.</text>
</comment>
<dbReference type="InterPro" id="IPR050498">
    <property type="entry name" value="Ycf3"/>
</dbReference>
<evidence type="ECO:0000256" key="1">
    <source>
        <dbReference type="ARBA" id="ARBA00022475"/>
    </source>
</evidence>
<evidence type="ECO:0000256" key="3">
    <source>
        <dbReference type="ARBA" id="ARBA00022737"/>
    </source>
</evidence>
<dbReference type="InterPro" id="IPR019734">
    <property type="entry name" value="TPR_rpt"/>
</dbReference>
<keyword evidence="5 8" id="KW-0472">Membrane</keyword>
<feature type="chain" id="PRO_5005503762" description="Lipoprotein NlpI" evidence="10">
    <location>
        <begin position="20"/>
        <end position="299"/>
    </location>
</feature>
<dbReference type="Gene3D" id="1.25.40.10">
    <property type="entry name" value="Tetratricopeptide repeat domain"/>
    <property type="match status" value="1"/>
</dbReference>
<evidence type="ECO:0000256" key="6">
    <source>
        <dbReference type="ARBA" id="ARBA00023139"/>
    </source>
</evidence>
<keyword evidence="1 8" id="KW-1003">Cell membrane</keyword>
<dbReference type="EMBL" id="CYHB01000001">
    <property type="protein sequence ID" value="CUA83436.1"/>
    <property type="molecule type" value="Genomic_DNA"/>
</dbReference>
<comment type="subcellular location">
    <subcellularLocation>
        <location evidence="8">Cell membrane</location>
    </subcellularLocation>
</comment>
<proteinExistence type="predicted"/>
<dbReference type="Proteomes" id="UP000182598">
    <property type="component" value="Unassembled WGS sequence"/>
</dbReference>
<reference evidence="12" key="1">
    <citation type="submission" date="2015-08" db="EMBL/GenBank/DDBJ databases">
        <authorList>
            <person name="Varghese N."/>
        </authorList>
    </citation>
    <scope>NUCLEOTIDE SEQUENCE [LARGE SCALE GENOMIC DNA]</scope>
    <source>
        <strain evidence="12">DSM 27808</strain>
    </source>
</reference>
<evidence type="ECO:0000313" key="11">
    <source>
        <dbReference type="EMBL" id="CUA83436.1"/>
    </source>
</evidence>
<dbReference type="PANTHER" id="PTHR44858">
    <property type="entry name" value="TETRATRICOPEPTIDE REPEAT PROTEIN 6"/>
    <property type="match status" value="1"/>
</dbReference>
<gene>
    <name evidence="11" type="ORF">Ga0061064_0601</name>
</gene>
<dbReference type="InterPro" id="IPR011990">
    <property type="entry name" value="TPR-like_helical_dom_sf"/>
</dbReference>
<evidence type="ECO:0000256" key="2">
    <source>
        <dbReference type="ARBA" id="ARBA00022729"/>
    </source>
</evidence>
<name>A0A0K6GXH6_9GAMM</name>